<reference evidence="1 2" key="1">
    <citation type="submission" date="2020-12" db="EMBL/GenBank/DDBJ databases">
        <title>Genome sequence of clinical Mycobacterium intracellulare strains.</title>
        <authorList>
            <person name="Tateishi Y."/>
            <person name="Matsumoto S."/>
            <person name="Fukushima Y."/>
            <person name="Nakajima C."/>
            <person name="Suzuki Y."/>
        </authorList>
    </citation>
    <scope>NUCLEOTIDE SEQUENCE [LARGE SCALE GENOMIC DNA]</scope>
    <source>
        <strain evidence="1 2">M018</strain>
    </source>
</reference>
<evidence type="ECO:0000313" key="2">
    <source>
        <dbReference type="Proteomes" id="UP000595205"/>
    </source>
</evidence>
<protein>
    <submittedName>
        <fullName evidence="1">Uncharacterized protein</fullName>
    </submittedName>
</protein>
<gene>
    <name evidence="1" type="ORF">MINTM018_52100</name>
</gene>
<dbReference type="AlphaFoldDB" id="A0A7R7RSK6"/>
<sequence>MLGNLPSDLSEGPILQSLAASWAPPHLGQQAARPQALATMYLTDTAKSSEGAATKAVHGEAVAEVNAQGSAKKTVCGGG</sequence>
<dbReference type="Proteomes" id="UP000595205">
    <property type="component" value="Chromosome"/>
</dbReference>
<dbReference type="EMBL" id="AP024255">
    <property type="protein sequence ID" value="BCP02441.1"/>
    <property type="molecule type" value="Genomic_DNA"/>
</dbReference>
<accession>A0A7R7RSK6</accession>
<evidence type="ECO:0000313" key="1">
    <source>
        <dbReference type="EMBL" id="BCP02441.1"/>
    </source>
</evidence>
<organism evidence="1 2">
    <name type="scientific">Mycobacterium intracellulare</name>
    <dbReference type="NCBI Taxonomy" id="1767"/>
    <lineage>
        <taxon>Bacteria</taxon>
        <taxon>Bacillati</taxon>
        <taxon>Actinomycetota</taxon>
        <taxon>Actinomycetes</taxon>
        <taxon>Mycobacteriales</taxon>
        <taxon>Mycobacteriaceae</taxon>
        <taxon>Mycobacterium</taxon>
        <taxon>Mycobacterium avium complex (MAC)</taxon>
    </lineage>
</organism>
<name>A0A7R7RSK6_MYCIT</name>
<proteinExistence type="predicted"/>